<evidence type="ECO:0000256" key="10">
    <source>
        <dbReference type="ARBA" id="ARBA00023180"/>
    </source>
</evidence>
<name>A0AAV7TT62_PLEWA</name>
<dbReference type="Pfam" id="PF07679">
    <property type="entry name" value="I-set"/>
    <property type="match status" value="1"/>
</dbReference>
<keyword evidence="9" id="KW-1015">Disulfide bond</keyword>
<protein>
    <recommendedName>
        <fullName evidence="19">Immunoglobulin superfamily DCC subclass member 4</fullName>
    </recommendedName>
</protein>
<organism evidence="17 18">
    <name type="scientific">Pleurodeles waltl</name>
    <name type="common">Iberian ribbed newt</name>
    <dbReference type="NCBI Taxonomy" id="8319"/>
    <lineage>
        <taxon>Eukaryota</taxon>
        <taxon>Metazoa</taxon>
        <taxon>Chordata</taxon>
        <taxon>Craniata</taxon>
        <taxon>Vertebrata</taxon>
        <taxon>Euteleostomi</taxon>
        <taxon>Amphibia</taxon>
        <taxon>Batrachia</taxon>
        <taxon>Caudata</taxon>
        <taxon>Salamandroidea</taxon>
        <taxon>Salamandridae</taxon>
        <taxon>Pleurodelinae</taxon>
        <taxon>Pleurodeles</taxon>
    </lineage>
</organism>
<dbReference type="Proteomes" id="UP001066276">
    <property type="component" value="Chromosome 3_2"/>
</dbReference>
<evidence type="ECO:0000256" key="12">
    <source>
        <dbReference type="SAM" id="MobiDB-lite"/>
    </source>
</evidence>
<keyword evidence="8 13" id="KW-0472">Membrane</keyword>
<evidence type="ECO:0000259" key="15">
    <source>
        <dbReference type="PROSITE" id="PS50835"/>
    </source>
</evidence>
<dbReference type="SMART" id="SM00409">
    <property type="entry name" value="IG"/>
    <property type="match status" value="4"/>
</dbReference>
<dbReference type="FunFam" id="2.60.40.10:FF:000551">
    <property type="entry name" value="Protogenin A"/>
    <property type="match status" value="1"/>
</dbReference>
<keyword evidence="4 13" id="KW-0812">Transmembrane</keyword>
<dbReference type="PROSITE" id="PS50835">
    <property type="entry name" value="IG_LIKE"/>
    <property type="match status" value="4"/>
</dbReference>
<keyword evidence="11" id="KW-0393">Immunoglobulin domain</keyword>
<dbReference type="SMART" id="SM00408">
    <property type="entry name" value="IGc2"/>
    <property type="match status" value="4"/>
</dbReference>
<dbReference type="InterPro" id="IPR036179">
    <property type="entry name" value="Ig-like_dom_sf"/>
</dbReference>
<dbReference type="GO" id="GO:0098609">
    <property type="term" value="P:cell-cell adhesion"/>
    <property type="evidence" value="ECO:0007669"/>
    <property type="project" value="TreeGrafter"/>
</dbReference>
<feature type="domain" description="Fibronectin type-III" evidence="16">
    <location>
        <begin position="606"/>
        <end position="714"/>
    </location>
</feature>
<feature type="region of interest" description="Disordered" evidence="12">
    <location>
        <begin position="1149"/>
        <end position="1173"/>
    </location>
</feature>
<evidence type="ECO:0000256" key="13">
    <source>
        <dbReference type="SAM" id="Phobius"/>
    </source>
</evidence>
<reference evidence="17" key="1">
    <citation type="journal article" date="2022" name="bioRxiv">
        <title>Sequencing and chromosome-scale assembly of the giantPleurodeles waltlgenome.</title>
        <authorList>
            <person name="Brown T."/>
            <person name="Elewa A."/>
            <person name="Iarovenko S."/>
            <person name="Subramanian E."/>
            <person name="Araus A.J."/>
            <person name="Petzold A."/>
            <person name="Susuki M."/>
            <person name="Suzuki K.-i.T."/>
            <person name="Hayashi T."/>
            <person name="Toyoda A."/>
            <person name="Oliveira C."/>
            <person name="Osipova E."/>
            <person name="Leigh N.D."/>
            <person name="Simon A."/>
            <person name="Yun M.H."/>
        </authorList>
    </citation>
    <scope>NUCLEOTIDE SEQUENCE</scope>
    <source>
        <strain evidence="17">20211129_DDA</strain>
        <tissue evidence="17">Liver</tissue>
    </source>
</reference>
<dbReference type="InterPro" id="IPR013783">
    <property type="entry name" value="Ig-like_fold"/>
</dbReference>
<dbReference type="SUPFAM" id="SSF48726">
    <property type="entry name" value="Immunoglobulin"/>
    <property type="match status" value="4"/>
</dbReference>
<keyword evidence="3" id="KW-1003">Cell membrane</keyword>
<dbReference type="InterPro" id="IPR003961">
    <property type="entry name" value="FN3_dom"/>
</dbReference>
<dbReference type="Gene3D" id="2.60.40.10">
    <property type="entry name" value="Immunoglobulins"/>
    <property type="match status" value="9"/>
</dbReference>
<dbReference type="InterPro" id="IPR007110">
    <property type="entry name" value="Ig-like_dom"/>
</dbReference>
<feature type="domain" description="Ig-like" evidence="15">
    <location>
        <begin position="129"/>
        <end position="208"/>
    </location>
</feature>
<dbReference type="PROSITE" id="PS50853">
    <property type="entry name" value="FN3"/>
    <property type="match status" value="5"/>
</dbReference>
<feature type="domain" description="Ig-like" evidence="15">
    <location>
        <begin position="18"/>
        <end position="111"/>
    </location>
</feature>
<feature type="region of interest" description="Disordered" evidence="12">
    <location>
        <begin position="966"/>
        <end position="998"/>
    </location>
</feature>
<evidence type="ECO:0000256" key="2">
    <source>
        <dbReference type="ARBA" id="ARBA00009588"/>
    </source>
</evidence>
<feature type="domain" description="Fibronectin type-III" evidence="16">
    <location>
        <begin position="827"/>
        <end position="922"/>
    </location>
</feature>
<dbReference type="SMART" id="SM00060">
    <property type="entry name" value="FN3"/>
    <property type="match status" value="5"/>
</dbReference>
<feature type="compositionally biased region" description="Polar residues" evidence="12">
    <location>
        <begin position="984"/>
        <end position="994"/>
    </location>
</feature>
<feature type="domain" description="Ig-like" evidence="15">
    <location>
        <begin position="312"/>
        <end position="397"/>
    </location>
</feature>
<keyword evidence="6" id="KW-0677">Repeat</keyword>
<dbReference type="Pfam" id="PF13927">
    <property type="entry name" value="Ig_3"/>
    <property type="match status" value="2"/>
</dbReference>
<dbReference type="InterPro" id="IPR003598">
    <property type="entry name" value="Ig_sub2"/>
</dbReference>
<feature type="signal peptide" evidence="14">
    <location>
        <begin position="1"/>
        <end position="16"/>
    </location>
</feature>
<dbReference type="CDD" id="cd00063">
    <property type="entry name" value="FN3"/>
    <property type="match status" value="5"/>
</dbReference>
<evidence type="ECO:0000256" key="6">
    <source>
        <dbReference type="ARBA" id="ARBA00022737"/>
    </source>
</evidence>
<dbReference type="FunFam" id="2.60.40.10:FF:000273">
    <property type="entry name" value="contactin-3 isoform X1"/>
    <property type="match status" value="1"/>
</dbReference>
<sequence>MCFCLSCACWLLTGSSEPVSVGCGVGPVHVILEPGRPLVLDCQLGPADQPANISWWKDGQQIPEQTYVQTLANGSLSISQAPFDPGQVELSDDSEGSYSCVRQSAVGTVISRGVVVRLSSLSRFHQHPESQTVWEHGLAHFECSVEGLPVPMITWEKDQKSLPPDTRFIFFPSGILQIVDVQVWDAGSYRCLASNVARKLYSNEATLNVLEASSRPDGDSVAITAAPRNTTVIAGQSAVMECQAAANPPPMVSWIRQDGRPIAPDVIVLGEANLLIAHAQPHHSGVYVCRANRPHTRHFVNASAELRVLAPPVITHHPENVSRPPASTARFVCNAEGEPTPSIFWLKNGSPVLPNGRVKTPSTGSLVITQIGLEDAGYYQCIADNSLGTACATTQLSVIVREGLPSAPKGVTAVPLSSTIIVVSWERPEYNSEQIIGFSLHYQKAVGTDNIEYQYAVNNDTLEFHVKDLQPSTSYVFYVVAYSQLGASRSSSPITVQTWDDVPEAAPQHSLSSNTPTDIHVSWLPLQPEVSNGKVIKYQIDYCTVKEVDKVYSVEVSGNETEVTLDSLHPNRAYKVRIAAGTIAGYGAPSEWMQHRTPEKFNKTHVPFAPTELKVRSRLDSLLLSWLPPSNYAQISGYKLFYRAVSTDESSSEHPLKGDEESWDAGPIKLKKKLKQYQILQLVPDTMYEVKLVAYNKHEDGYAALWKGKTDKVSALGTDPQVSKGPPLPPSYLEVQPRSSTSVWLKWRKPDFNSVKIANYTVRCNLWGQQNASLVTYHTSSAEGILISGLKPYTKYEFAVQSNGLDVDGPFSSVVEQVTLPDRPSSPPSELQVNPISSYAVRVVWRPPMEPNGVIMEYIILYVANSTQPDHMWMQLTKEGNISSTEILGLESGTRYFFKMGAKTSAGTGPFSVVKDVQTLPAKAAEVLDIHSVTGIIVGVCLGLLCILFCMCASFRNSKHRESTVGLEPQVSGTPSYCHRGRQSVGTQGPSSNSHELESLMPPRVEEVCPTPTEITELSDGHPLTSIGHPEDGVLVKLKPTWNGSINPNWVNNITIYGDAKSPGSTSNGLLLPHTDIGKKHAMSAVISPSDIAQNEIQKAVNHQPAICNRVEAEVIVHSDFSASERSCECEQSRSESEDVISEVEDVRAFSPLEENLPQPATSSPPDREDIGHHYERPEEAHQVQEELFHVEKDTEKLEVTLAPRLANGFHRDCESISPLCNRETDFLKDSREISRLEMSCLDGSRVMLQAETNYIQDRGSSEADKQPLLCPGLQDTSLCNTSFSSNSTSASEQACS</sequence>
<comment type="caution">
    <text evidence="17">The sequence shown here is derived from an EMBL/GenBank/DDBJ whole genome shotgun (WGS) entry which is preliminary data.</text>
</comment>
<keyword evidence="18" id="KW-1185">Reference proteome</keyword>
<feature type="domain" description="Fibronectin type-III" evidence="16">
    <location>
        <begin position="729"/>
        <end position="822"/>
    </location>
</feature>
<dbReference type="PANTHER" id="PTHR44170">
    <property type="entry name" value="PROTEIN SIDEKICK"/>
    <property type="match status" value="1"/>
</dbReference>
<dbReference type="PANTHER" id="PTHR44170:SF5">
    <property type="entry name" value="IMMUNOGLOBULIN SUPERFAMILY DCC SUBCLASS MEMBER 4"/>
    <property type="match status" value="1"/>
</dbReference>
<evidence type="ECO:0000256" key="7">
    <source>
        <dbReference type="ARBA" id="ARBA00022989"/>
    </source>
</evidence>
<evidence type="ECO:0000256" key="1">
    <source>
        <dbReference type="ARBA" id="ARBA00004251"/>
    </source>
</evidence>
<dbReference type="GO" id="GO:0005886">
    <property type="term" value="C:plasma membrane"/>
    <property type="evidence" value="ECO:0007669"/>
    <property type="project" value="UniProtKB-SubCell"/>
</dbReference>
<evidence type="ECO:0000256" key="8">
    <source>
        <dbReference type="ARBA" id="ARBA00023136"/>
    </source>
</evidence>
<dbReference type="Pfam" id="PF00041">
    <property type="entry name" value="fn3"/>
    <property type="match status" value="5"/>
</dbReference>
<evidence type="ECO:0000256" key="3">
    <source>
        <dbReference type="ARBA" id="ARBA00022475"/>
    </source>
</evidence>
<dbReference type="EMBL" id="JANPWB010000006">
    <property type="protein sequence ID" value="KAJ1179411.1"/>
    <property type="molecule type" value="Genomic_DNA"/>
</dbReference>
<dbReference type="InterPro" id="IPR013098">
    <property type="entry name" value="Ig_I-set"/>
</dbReference>
<feature type="transmembrane region" description="Helical" evidence="13">
    <location>
        <begin position="933"/>
        <end position="955"/>
    </location>
</feature>
<gene>
    <name evidence="17" type="ORF">NDU88_004645</name>
</gene>
<proteinExistence type="inferred from homology"/>
<evidence type="ECO:0000313" key="17">
    <source>
        <dbReference type="EMBL" id="KAJ1179411.1"/>
    </source>
</evidence>
<keyword evidence="10" id="KW-0325">Glycoprotein</keyword>
<comment type="similarity">
    <text evidence="2">Belongs to the immunoglobulin superfamily. DCC family.</text>
</comment>
<evidence type="ECO:0000256" key="11">
    <source>
        <dbReference type="ARBA" id="ARBA00023319"/>
    </source>
</evidence>
<accession>A0AAV7TT62</accession>
<dbReference type="FunFam" id="2.60.40.10:FF:000299">
    <property type="entry name" value="protogenin isoform X2"/>
    <property type="match status" value="1"/>
</dbReference>
<dbReference type="InterPro" id="IPR003599">
    <property type="entry name" value="Ig_sub"/>
</dbReference>
<evidence type="ECO:0000259" key="16">
    <source>
        <dbReference type="PROSITE" id="PS50853"/>
    </source>
</evidence>
<dbReference type="InterPro" id="IPR036116">
    <property type="entry name" value="FN3_sf"/>
</dbReference>
<feature type="domain" description="Fibronectin type-III" evidence="16">
    <location>
        <begin position="503"/>
        <end position="600"/>
    </location>
</feature>
<evidence type="ECO:0000256" key="5">
    <source>
        <dbReference type="ARBA" id="ARBA00022729"/>
    </source>
</evidence>
<evidence type="ECO:0000256" key="4">
    <source>
        <dbReference type="ARBA" id="ARBA00022692"/>
    </source>
</evidence>
<evidence type="ECO:0000256" key="14">
    <source>
        <dbReference type="SAM" id="SignalP"/>
    </source>
</evidence>
<keyword evidence="7 13" id="KW-1133">Transmembrane helix</keyword>
<feature type="domain" description="Fibronectin type-III" evidence="16">
    <location>
        <begin position="407"/>
        <end position="501"/>
    </location>
</feature>
<dbReference type="FunFam" id="2.60.40.10:FF:000759">
    <property type="entry name" value="Immunoglobulin superfamily DCC subclass member 4"/>
    <property type="match status" value="1"/>
</dbReference>
<keyword evidence="5 14" id="KW-0732">Signal</keyword>
<evidence type="ECO:0008006" key="19">
    <source>
        <dbReference type="Google" id="ProtNLM"/>
    </source>
</evidence>
<comment type="subcellular location">
    <subcellularLocation>
        <location evidence="1">Cell membrane</location>
        <topology evidence="1">Single-pass type I membrane protein</topology>
    </subcellularLocation>
</comment>
<evidence type="ECO:0000256" key="9">
    <source>
        <dbReference type="ARBA" id="ARBA00023157"/>
    </source>
</evidence>
<dbReference type="SUPFAM" id="SSF49265">
    <property type="entry name" value="Fibronectin type III"/>
    <property type="match status" value="3"/>
</dbReference>
<dbReference type="CDD" id="cd00096">
    <property type="entry name" value="Ig"/>
    <property type="match status" value="1"/>
</dbReference>
<feature type="chain" id="PRO_5043832370" description="Immunoglobulin superfamily DCC subclass member 4" evidence="14">
    <location>
        <begin position="17"/>
        <end position="1297"/>
    </location>
</feature>
<evidence type="ECO:0000313" key="18">
    <source>
        <dbReference type="Proteomes" id="UP001066276"/>
    </source>
</evidence>
<feature type="domain" description="Ig-like" evidence="15">
    <location>
        <begin position="216"/>
        <end position="307"/>
    </location>
</feature>